<protein>
    <submittedName>
        <fullName evidence="1">Uncharacterized protein</fullName>
    </submittedName>
</protein>
<organism evidence="1">
    <name type="scientific">Caudovirales sp. ctIZM3</name>
    <dbReference type="NCBI Taxonomy" id="2827633"/>
    <lineage>
        <taxon>Viruses</taxon>
        <taxon>Duplodnaviria</taxon>
        <taxon>Heunggongvirae</taxon>
        <taxon>Uroviricota</taxon>
        <taxon>Caudoviricetes</taxon>
    </lineage>
</organism>
<reference evidence="1" key="1">
    <citation type="journal article" date="2021" name="Proc. Natl. Acad. Sci. U.S.A.">
        <title>A Catalog of Tens of Thousands of Viruses from Human Metagenomes Reveals Hidden Associations with Chronic Diseases.</title>
        <authorList>
            <person name="Tisza M.J."/>
            <person name="Buck C.B."/>
        </authorList>
    </citation>
    <scope>NUCLEOTIDE SEQUENCE</scope>
    <source>
        <strain evidence="1">CtIZM3</strain>
    </source>
</reference>
<evidence type="ECO:0000313" key="1">
    <source>
        <dbReference type="EMBL" id="DAF59460.1"/>
    </source>
</evidence>
<sequence>MKKKHDVWACAYYWTFDSGVAILEPTAENYEDAFSDGYVKAIAFNGDTYSRPTWHKLKETREGDLYFTKYGRRYYLNAMIRCDY</sequence>
<accession>A0A8S5T7Y7</accession>
<proteinExistence type="predicted"/>
<dbReference type="EMBL" id="BK032770">
    <property type="protein sequence ID" value="DAF59460.1"/>
    <property type="molecule type" value="Genomic_DNA"/>
</dbReference>
<name>A0A8S5T7Y7_9CAUD</name>